<dbReference type="Xenbase" id="XB-GENE-29088467">
    <property type="gene designation" value="zbed1.2"/>
</dbReference>
<evidence type="ECO:0000313" key="2">
    <source>
        <dbReference type="Proteomes" id="UP000008143"/>
    </source>
</evidence>
<dbReference type="RefSeq" id="XP_031752552.1">
    <property type="nucleotide sequence ID" value="XM_031896692.1"/>
</dbReference>
<feature type="region of interest" description="Disordered" evidence="1">
    <location>
        <begin position="1"/>
        <end position="20"/>
    </location>
</feature>
<dbReference type="GeneID" id="105945140"/>
<proteinExistence type="predicted"/>
<organism evidence="2 3">
    <name type="scientific">Xenopus tropicalis</name>
    <name type="common">Western clawed frog</name>
    <name type="synonym">Silurana tropicalis</name>
    <dbReference type="NCBI Taxonomy" id="8364"/>
    <lineage>
        <taxon>Eukaryota</taxon>
        <taxon>Metazoa</taxon>
        <taxon>Chordata</taxon>
        <taxon>Craniata</taxon>
        <taxon>Vertebrata</taxon>
        <taxon>Euteleostomi</taxon>
        <taxon>Amphibia</taxon>
        <taxon>Batrachia</taxon>
        <taxon>Anura</taxon>
        <taxon>Pipoidea</taxon>
        <taxon>Pipidae</taxon>
        <taxon>Xenopodinae</taxon>
        <taxon>Xenopus</taxon>
        <taxon>Silurana</taxon>
    </lineage>
</organism>
<dbReference type="Proteomes" id="UP000008143">
    <property type="component" value="Chromosome 2"/>
</dbReference>
<evidence type="ECO:0000313" key="3">
    <source>
        <dbReference type="RefSeq" id="XP_031752552.1"/>
    </source>
</evidence>
<accession>A0A8J1J3W9</accession>
<dbReference type="CTD" id="105945140"/>
<gene>
    <name evidence="4" type="primary">zbed1.2</name>
    <name evidence="3" type="synonym">LOC105945140</name>
</gene>
<evidence type="ECO:0000313" key="4">
    <source>
        <dbReference type="Xenbase" id="XB-GENE-29088467"/>
    </source>
</evidence>
<dbReference type="AGR" id="Xenbase:XB-GENE-29088467"/>
<name>A0A8J1J3W9_XENTR</name>
<protein>
    <submittedName>
        <fullName evidence="3">Uncharacterized protein LOC105945140 isoform X2</fullName>
    </submittedName>
</protein>
<evidence type="ECO:0000256" key="1">
    <source>
        <dbReference type="SAM" id="MobiDB-lite"/>
    </source>
</evidence>
<reference evidence="3" key="1">
    <citation type="submission" date="2025-08" db="UniProtKB">
        <authorList>
            <consortium name="RefSeq"/>
        </authorList>
    </citation>
    <scope>IDENTIFICATION</scope>
    <source>
        <strain evidence="3">Nigerian</strain>
        <tissue evidence="3">Liver and blood</tissue>
    </source>
</reference>
<sequence length="76" mass="8241">MNGANEHAQTQPKMSPSHWAGLSCEQRRWHSGAACGTLSVPGRGGFCIRIKEFMGFALLKVKDANGAKNTQVLINE</sequence>
<dbReference type="AlphaFoldDB" id="A0A8J1J3W9"/>
<keyword evidence="2" id="KW-1185">Reference proteome</keyword>